<dbReference type="InterPro" id="IPR018076">
    <property type="entry name" value="T2SS_GspF_dom"/>
</dbReference>
<keyword evidence="2" id="KW-1003">Cell membrane</keyword>
<accession>A0AAX2HGN4</accession>
<dbReference type="Proteomes" id="UP000219564">
    <property type="component" value="Unassembled WGS sequence"/>
</dbReference>
<protein>
    <recommendedName>
        <fullName evidence="7">Type II secretion system protein GspF domain-containing protein</fullName>
    </recommendedName>
</protein>
<dbReference type="Gene3D" id="1.20.81.30">
    <property type="entry name" value="Type II secretion system (T2SS), domain F"/>
    <property type="match status" value="1"/>
</dbReference>
<sequence>MIPALLLLLIALLMACLALFIVFRVLRNPTTSRVLNRLAQGQPQPAPHLGGLLWLDRAFLQAGLPRPSERLRLWLGLWLGAMLLAGLAGGWMAVLACLLLPPLCLKLYLSWRYHRQVRRMVEQLPPLLDHAVRSLKAGRTLADAVLNAIDASSDPLKTALGRVSRNVQLGVSLPEAVQDVAELYEREEFRLFALGLKVNQRYGGNASELLENLITLIREREQGARQLKAMTGETRFTAMVLAVLPLLVLVYFMLTNPAYLPKMWSDASGQHLLLTALAMQVIGCFTLWRMVRSV</sequence>
<evidence type="ECO:0000256" key="1">
    <source>
        <dbReference type="ARBA" id="ARBA00004651"/>
    </source>
</evidence>
<dbReference type="PANTHER" id="PTHR35007:SF1">
    <property type="entry name" value="PILUS ASSEMBLY PROTEIN"/>
    <property type="match status" value="1"/>
</dbReference>
<dbReference type="Pfam" id="PF00482">
    <property type="entry name" value="T2SSF"/>
    <property type="match status" value="1"/>
</dbReference>
<dbReference type="PANTHER" id="PTHR35007">
    <property type="entry name" value="INTEGRAL MEMBRANE PROTEIN-RELATED"/>
    <property type="match status" value="1"/>
</dbReference>
<evidence type="ECO:0000256" key="3">
    <source>
        <dbReference type="ARBA" id="ARBA00022692"/>
    </source>
</evidence>
<evidence type="ECO:0000313" key="8">
    <source>
        <dbReference type="EMBL" id="SOB55448.1"/>
    </source>
</evidence>
<reference evidence="8 9" key="1">
    <citation type="submission" date="2017-08" db="EMBL/GenBank/DDBJ databases">
        <authorList>
            <person name="Chaillou S."/>
        </authorList>
    </citation>
    <scope>NUCLEOTIDE SEQUENCE [LARGE SCALE GENOMIC DNA]</scope>
    <source>
        <strain evidence="8 9">MFPA15A1205</strain>
    </source>
</reference>
<dbReference type="InterPro" id="IPR042094">
    <property type="entry name" value="T2SS_GspF_sf"/>
</dbReference>
<keyword evidence="4 6" id="KW-1133">Transmembrane helix</keyword>
<feature type="domain" description="Type II secretion system protein GspF" evidence="7">
    <location>
        <begin position="128"/>
        <end position="253"/>
    </location>
</feature>
<evidence type="ECO:0000256" key="6">
    <source>
        <dbReference type="SAM" id="Phobius"/>
    </source>
</evidence>
<evidence type="ECO:0000256" key="5">
    <source>
        <dbReference type="ARBA" id="ARBA00023136"/>
    </source>
</evidence>
<dbReference type="GO" id="GO:0005886">
    <property type="term" value="C:plasma membrane"/>
    <property type="evidence" value="ECO:0007669"/>
    <property type="project" value="UniProtKB-SubCell"/>
</dbReference>
<dbReference type="EMBL" id="OBKZ01000056">
    <property type="protein sequence ID" value="SOB55448.1"/>
    <property type="molecule type" value="Genomic_DNA"/>
</dbReference>
<keyword evidence="5 6" id="KW-0472">Membrane</keyword>
<dbReference type="RefSeq" id="WP_047280005.1">
    <property type="nucleotide sequence ID" value="NZ_JAAQYC010000001.1"/>
</dbReference>
<organism evidence="8 9">
    <name type="scientific">Pseudomonas lundensis</name>
    <dbReference type="NCBI Taxonomy" id="86185"/>
    <lineage>
        <taxon>Bacteria</taxon>
        <taxon>Pseudomonadati</taxon>
        <taxon>Pseudomonadota</taxon>
        <taxon>Gammaproteobacteria</taxon>
        <taxon>Pseudomonadales</taxon>
        <taxon>Pseudomonadaceae</taxon>
        <taxon>Pseudomonas</taxon>
    </lineage>
</organism>
<gene>
    <name evidence="8" type="ORF">PLUA15_90209</name>
</gene>
<dbReference type="AlphaFoldDB" id="A0AAX2HGN4"/>
<comment type="caution">
    <text evidence="8">The sequence shown here is derived from an EMBL/GenBank/DDBJ whole genome shotgun (WGS) entry which is preliminary data.</text>
</comment>
<evidence type="ECO:0000256" key="4">
    <source>
        <dbReference type="ARBA" id="ARBA00022989"/>
    </source>
</evidence>
<keyword evidence="3 6" id="KW-0812">Transmembrane</keyword>
<evidence type="ECO:0000259" key="7">
    <source>
        <dbReference type="Pfam" id="PF00482"/>
    </source>
</evidence>
<feature type="transmembrane region" description="Helical" evidence="6">
    <location>
        <begin position="76"/>
        <end position="109"/>
    </location>
</feature>
<feature type="transmembrane region" description="Helical" evidence="6">
    <location>
        <begin position="236"/>
        <end position="260"/>
    </location>
</feature>
<name>A0AAX2HGN4_9PSED</name>
<comment type="subcellular location">
    <subcellularLocation>
        <location evidence="1">Cell membrane</location>
        <topology evidence="1">Multi-pass membrane protein</topology>
    </subcellularLocation>
</comment>
<proteinExistence type="predicted"/>
<evidence type="ECO:0000256" key="2">
    <source>
        <dbReference type="ARBA" id="ARBA00022475"/>
    </source>
</evidence>
<feature type="transmembrane region" description="Helical" evidence="6">
    <location>
        <begin position="272"/>
        <end position="291"/>
    </location>
</feature>
<evidence type="ECO:0000313" key="9">
    <source>
        <dbReference type="Proteomes" id="UP000219564"/>
    </source>
</evidence>